<dbReference type="Gene3D" id="3.30.200.20">
    <property type="entry name" value="Phosphorylase Kinase, domain 1"/>
    <property type="match status" value="1"/>
</dbReference>
<dbReference type="EMBL" id="BDQV01000363">
    <property type="protein sequence ID" value="GAY63630.1"/>
    <property type="molecule type" value="Genomic_DNA"/>
</dbReference>
<accession>A0A2H5QG66</accession>
<gene>
    <name evidence="2" type="ORF">CUMW_227180</name>
</gene>
<dbReference type="PROSITE" id="PS50011">
    <property type="entry name" value="PROTEIN_KINASE_DOM"/>
    <property type="match status" value="1"/>
</dbReference>
<evidence type="ECO:0000313" key="3">
    <source>
        <dbReference type="Proteomes" id="UP000236630"/>
    </source>
</evidence>
<dbReference type="Proteomes" id="UP000236630">
    <property type="component" value="Unassembled WGS sequence"/>
</dbReference>
<reference evidence="2 3" key="1">
    <citation type="journal article" date="2017" name="Front. Genet.">
        <title>Draft sequencing of the heterozygous diploid genome of Satsuma (Citrus unshiu Marc.) using a hybrid assembly approach.</title>
        <authorList>
            <person name="Shimizu T."/>
            <person name="Tanizawa Y."/>
            <person name="Mochizuki T."/>
            <person name="Nagasaki H."/>
            <person name="Yoshioka T."/>
            <person name="Toyoda A."/>
            <person name="Fujiyama A."/>
            <person name="Kaminuma E."/>
            <person name="Nakamura Y."/>
        </authorList>
    </citation>
    <scope>NUCLEOTIDE SEQUENCE [LARGE SCALE GENOMIC DNA]</scope>
    <source>
        <strain evidence="3">cv. Miyagawa wase</strain>
    </source>
</reference>
<comment type="caution">
    <text evidence="2">The sequence shown here is derived from an EMBL/GenBank/DDBJ whole genome shotgun (WGS) entry which is preliminary data.</text>
</comment>
<proteinExistence type="predicted"/>
<dbReference type="AlphaFoldDB" id="A0A2H5QG66"/>
<dbReference type="GO" id="GO:0000407">
    <property type="term" value="C:phagophore assembly site"/>
    <property type="evidence" value="ECO:0007669"/>
    <property type="project" value="TreeGrafter"/>
</dbReference>
<dbReference type="GO" id="GO:0005524">
    <property type="term" value="F:ATP binding"/>
    <property type="evidence" value="ECO:0007669"/>
    <property type="project" value="InterPro"/>
</dbReference>
<name>A0A2H5QG66_CITUN</name>
<feature type="domain" description="Protein kinase" evidence="1">
    <location>
        <begin position="11"/>
        <end position="78"/>
    </location>
</feature>
<dbReference type="GO" id="GO:0004674">
    <property type="term" value="F:protein serine/threonine kinase activity"/>
    <property type="evidence" value="ECO:0007669"/>
    <property type="project" value="InterPro"/>
</dbReference>
<dbReference type="InterPro" id="IPR045269">
    <property type="entry name" value="Atg1-like"/>
</dbReference>
<dbReference type="GO" id="GO:0005776">
    <property type="term" value="C:autophagosome"/>
    <property type="evidence" value="ECO:0007669"/>
    <property type="project" value="TreeGrafter"/>
</dbReference>
<dbReference type="InterPro" id="IPR000719">
    <property type="entry name" value="Prot_kinase_dom"/>
</dbReference>
<organism evidence="2 3">
    <name type="scientific">Citrus unshiu</name>
    <name type="common">Satsuma mandarin</name>
    <name type="synonym">Citrus nobilis var. unshiu</name>
    <dbReference type="NCBI Taxonomy" id="55188"/>
    <lineage>
        <taxon>Eukaryota</taxon>
        <taxon>Viridiplantae</taxon>
        <taxon>Streptophyta</taxon>
        <taxon>Embryophyta</taxon>
        <taxon>Tracheophyta</taxon>
        <taxon>Spermatophyta</taxon>
        <taxon>Magnoliopsida</taxon>
        <taxon>eudicotyledons</taxon>
        <taxon>Gunneridae</taxon>
        <taxon>Pentapetalae</taxon>
        <taxon>rosids</taxon>
        <taxon>malvids</taxon>
        <taxon>Sapindales</taxon>
        <taxon>Rutaceae</taxon>
        <taxon>Aurantioideae</taxon>
        <taxon>Citrus</taxon>
    </lineage>
</organism>
<protein>
    <recommendedName>
        <fullName evidence="1">Protein kinase domain-containing protein</fullName>
    </recommendedName>
</protein>
<evidence type="ECO:0000259" key="1">
    <source>
        <dbReference type="PROSITE" id="PS50011"/>
    </source>
</evidence>
<dbReference type="InterPro" id="IPR011009">
    <property type="entry name" value="Kinase-like_dom_sf"/>
</dbReference>
<keyword evidence="3" id="KW-1185">Reference proteome</keyword>
<dbReference type="PANTHER" id="PTHR24348:SF53">
    <property type="entry name" value="SERINE_THREONINE-PROTEIN KINASE ATG1T"/>
    <property type="match status" value="1"/>
</dbReference>
<dbReference type="SUPFAM" id="SSF56112">
    <property type="entry name" value="Protein kinase-like (PK-like)"/>
    <property type="match status" value="1"/>
</dbReference>
<dbReference type="PANTHER" id="PTHR24348">
    <property type="entry name" value="SERINE/THREONINE-PROTEIN KINASE UNC-51-RELATED"/>
    <property type="match status" value="1"/>
</dbReference>
<dbReference type="GO" id="GO:0016020">
    <property type="term" value="C:membrane"/>
    <property type="evidence" value="ECO:0007669"/>
    <property type="project" value="TreeGrafter"/>
</dbReference>
<sequence>MEAARLYPDEFPIPFSYSSNSLSTVWKAEHLSSGDVVAVKQVYVEKLNKHLKSCLDCELNFLSSVNHPNIIRLFDAFQ</sequence>
<evidence type="ECO:0000313" key="2">
    <source>
        <dbReference type="EMBL" id="GAY63630.1"/>
    </source>
</evidence>
<dbReference type="GO" id="GO:0000045">
    <property type="term" value="P:autophagosome assembly"/>
    <property type="evidence" value="ECO:0007669"/>
    <property type="project" value="TreeGrafter"/>
</dbReference>
<dbReference type="STRING" id="55188.A0A2H5QG66"/>
<feature type="non-terminal residue" evidence="2">
    <location>
        <position position="78"/>
    </location>
</feature>
<dbReference type="GO" id="GO:0005829">
    <property type="term" value="C:cytosol"/>
    <property type="evidence" value="ECO:0007669"/>
    <property type="project" value="TreeGrafter"/>
</dbReference>
<dbReference type="GO" id="GO:0010506">
    <property type="term" value="P:regulation of autophagy"/>
    <property type="evidence" value="ECO:0007669"/>
    <property type="project" value="InterPro"/>
</dbReference>